<name>A0A6T8MUE2_HEMAN</name>
<accession>A0A6T8MUE2</accession>
<dbReference type="EMBL" id="HBFK01027156">
    <property type="protein sequence ID" value="CAD8750002.1"/>
    <property type="molecule type" value="Transcribed_RNA"/>
</dbReference>
<feature type="region of interest" description="Disordered" evidence="1">
    <location>
        <begin position="1"/>
        <end position="117"/>
    </location>
</feature>
<dbReference type="AlphaFoldDB" id="A0A6T8MUE2"/>
<feature type="compositionally biased region" description="Basic residues" evidence="1">
    <location>
        <begin position="72"/>
        <end position="85"/>
    </location>
</feature>
<evidence type="ECO:0000313" key="3">
    <source>
        <dbReference type="EMBL" id="CAD8750002.1"/>
    </source>
</evidence>
<evidence type="ECO:0000256" key="1">
    <source>
        <dbReference type="SAM" id="MobiDB-lite"/>
    </source>
</evidence>
<dbReference type="EMBL" id="HBFK01027155">
    <property type="protein sequence ID" value="CAD8750001.1"/>
    <property type="molecule type" value="Transcribed_RNA"/>
</dbReference>
<feature type="compositionally biased region" description="Low complexity" evidence="1">
    <location>
        <begin position="23"/>
        <end position="33"/>
    </location>
</feature>
<evidence type="ECO:0000313" key="2">
    <source>
        <dbReference type="EMBL" id="CAD8750001.1"/>
    </source>
</evidence>
<feature type="compositionally biased region" description="Gly residues" evidence="1">
    <location>
        <begin position="54"/>
        <end position="66"/>
    </location>
</feature>
<reference evidence="2" key="1">
    <citation type="submission" date="2021-01" db="EMBL/GenBank/DDBJ databases">
        <authorList>
            <person name="Corre E."/>
            <person name="Pelletier E."/>
            <person name="Niang G."/>
            <person name="Scheremetjew M."/>
            <person name="Finn R."/>
            <person name="Kale V."/>
            <person name="Holt S."/>
            <person name="Cochrane G."/>
            <person name="Meng A."/>
            <person name="Brown T."/>
            <person name="Cohen L."/>
        </authorList>
    </citation>
    <scope>NUCLEOTIDE SEQUENCE</scope>
    <source>
        <strain evidence="2">CCMP441</strain>
    </source>
</reference>
<sequence>MGAGCSRSTSGTDTLSRAESEGAGHAAASAAGEEGARESKSTPAEGLGVSGIHITGGEGGEGGVGRPLGQLKRSKATRNLIKQKKGLQGLEEAKKDERRQGQGWNSAASAADGRFCV</sequence>
<feature type="compositionally biased region" description="Basic and acidic residues" evidence="1">
    <location>
        <begin position="91"/>
        <end position="100"/>
    </location>
</feature>
<feature type="compositionally biased region" description="Polar residues" evidence="1">
    <location>
        <begin position="1"/>
        <end position="15"/>
    </location>
</feature>
<proteinExistence type="predicted"/>
<protein>
    <submittedName>
        <fullName evidence="2">Uncharacterized protein</fullName>
    </submittedName>
</protein>
<gene>
    <name evidence="2" type="ORF">HAND1043_LOCUS16505</name>
    <name evidence="3" type="ORF">HAND1043_LOCUS16506</name>
</gene>
<organism evidence="2">
    <name type="scientific">Hemiselmis andersenii</name>
    <name type="common">Cryptophyte alga</name>
    <dbReference type="NCBI Taxonomy" id="464988"/>
    <lineage>
        <taxon>Eukaryota</taxon>
        <taxon>Cryptophyceae</taxon>
        <taxon>Cryptomonadales</taxon>
        <taxon>Hemiselmidaceae</taxon>
        <taxon>Hemiselmis</taxon>
    </lineage>
</organism>